<evidence type="ECO:0000256" key="5">
    <source>
        <dbReference type="ARBA" id="ARBA00023136"/>
    </source>
</evidence>
<reference evidence="8" key="2">
    <citation type="submission" date="2025-05" db="UniProtKB">
        <authorList>
            <consortium name="EnsemblMetazoa"/>
        </authorList>
    </citation>
    <scope>IDENTIFICATION</scope>
</reference>
<feature type="transmembrane region" description="Helical" evidence="6">
    <location>
        <begin position="94"/>
        <end position="112"/>
    </location>
</feature>
<keyword evidence="3 6" id="KW-0812">Transmembrane</keyword>
<feature type="transmembrane region" description="Helical" evidence="6">
    <location>
        <begin position="143"/>
        <end position="164"/>
    </location>
</feature>
<comment type="subcellular location">
    <subcellularLocation>
        <location evidence="1">Membrane</location>
        <topology evidence="1">Multi-pass membrane protein</topology>
    </subcellularLocation>
</comment>
<dbReference type="EnsemblMetazoa" id="XM_028280779.2">
    <property type="protein sequence ID" value="XP_028136580.1"/>
    <property type="gene ID" value="LOC114331268"/>
</dbReference>
<dbReference type="RefSeq" id="XP_028136580.1">
    <property type="nucleotide sequence ID" value="XM_028280779.1"/>
</dbReference>
<evidence type="ECO:0000313" key="12">
    <source>
        <dbReference type="RefSeq" id="XP_028136581.1"/>
    </source>
</evidence>
<feature type="transmembrane region" description="Helical" evidence="6">
    <location>
        <begin position="201"/>
        <end position="225"/>
    </location>
</feature>
<evidence type="ECO:0000313" key="8">
    <source>
        <dbReference type="EnsemblMetazoa" id="XP_028136580.1"/>
    </source>
</evidence>
<sequence>MSVTSNNNYELSPATTPGSSIDEEKCLVPYQISPKFRKKWFRWENTPFGILAISFIQLLIHIFATDSLRKALRFEPDKRIELWRFFTYMLIHDGWYHFMLNIVIQCIFAVLLEKRQGHLRVLILYFLGGFTGVLGASCVHPDLVIGASAGVYALLISNIPDIILNYTKVNYKIYRIVAIGILVLFDIVYNIVHIYTRKSPVISWEAHCVGGVAGLLLGFIIYKNGDKCQNVTVNRTLFWISVIFYAFIVIGFVIVTLQIKKCTPSNIIHFRYVYVC</sequence>
<keyword evidence="5 6" id="KW-0472">Membrane</keyword>
<evidence type="ECO:0000256" key="2">
    <source>
        <dbReference type="ARBA" id="ARBA00009045"/>
    </source>
</evidence>
<proteinExistence type="inferred from homology"/>
<dbReference type="OrthoDB" id="418595at2759"/>
<dbReference type="EnsemblMetazoa" id="XM_028280780.2">
    <property type="protein sequence ID" value="XP_028136581.1"/>
    <property type="gene ID" value="LOC114331268"/>
</dbReference>
<dbReference type="FunFam" id="1.20.1540.10:FF:000050">
    <property type="entry name" value="Rhomboid-like protein"/>
    <property type="match status" value="1"/>
</dbReference>
<dbReference type="InterPro" id="IPR022764">
    <property type="entry name" value="Peptidase_S54_rhomboid_dom"/>
</dbReference>
<comment type="similarity">
    <text evidence="2">Belongs to the peptidase S54 family.</text>
</comment>
<dbReference type="InterPro" id="IPR035952">
    <property type="entry name" value="Rhomboid-like_sf"/>
</dbReference>
<keyword evidence="4 6" id="KW-1133">Transmembrane helix</keyword>
<dbReference type="PANTHER" id="PTHR45840">
    <property type="entry name" value="RHOMBOID-RELATED PROTEIN"/>
    <property type="match status" value="1"/>
</dbReference>
<feature type="transmembrane region" description="Helical" evidence="6">
    <location>
        <begin position="119"/>
        <end position="137"/>
    </location>
</feature>
<dbReference type="GO" id="GO:0016020">
    <property type="term" value="C:membrane"/>
    <property type="evidence" value="ECO:0007669"/>
    <property type="project" value="UniProtKB-SubCell"/>
</dbReference>
<reference evidence="10 11" key="1">
    <citation type="submission" date="2025-04" db="UniProtKB">
        <authorList>
            <consortium name="RefSeq"/>
        </authorList>
    </citation>
    <scope>IDENTIFICATION</scope>
    <source>
        <tissue evidence="10 11">Whole insect</tissue>
    </source>
</reference>
<evidence type="ECO:0000313" key="9">
    <source>
        <dbReference type="Proteomes" id="UP001652700"/>
    </source>
</evidence>
<dbReference type="RefSeq" id="XP_028136581.1">
    <property type="nucleotide sequence ID" value="XM_028280780.1"/>
</dbReference>
<name>A0A6P7FKP6_DIAVI</name>
<evidence type="ECO:0000313" key="11">
    <source>
        <dbReference type="RefSeq" id="XP_028136580.1"/>
    </source>
</evidence>
<protein>
    <submittedName>
        <fullName evidence="10 11">Protein rhomboid</fullName>
    </submittedName>
</protein>
<dbReference type="Proteomes" id="UP001652700">
    <property type="component" value="Unplaced"/>
</dbReference>
<organism evidence="12">
    <name type="scientific">Diabrotica virgifera virgifera</name>
    <name type="common">western corn rootworm</name>
    <dbReference type="NCBI Taxonomy" id="50390"/>
    <lineage>
        <taxon>Eukaryota</taxon>
        <taxon>Metazoa</taxon>
        <taxon>Ecdysozoa</taxon>
        <taxon>Arthropoda</taxon>
        <taxon>Hexapoda</taxon>
        <taxon>Insecta</taxon>
        <taxon>Pterygota</taxon>
        <taxon>Neoptera</taxon>
        <taxon>Endopterygota</taxon>
        <taxon>Coleoptera</taxon>
        <taxon>Polyphaga</taxon>
        <taxon>Cucujiformia</taxon>
        <taxon>Chrysomeloidea</taxon>
        <taxon>Chrysomelidae</taxon>
        <taxon>Galerucinae</taxon>
        <taxon>Diabroticina</taxon>
        <taxon>Diabroticites</taxon>
        <taxon>Diabrotica</taxon>
    </lineage>
</organism>
<feature type="transmembrane region" description="Helical" evidence="6">
    <location>
        <begin position="237"/>
        <end position="259"/>
    </location>
</feature>
<evidence type="ECO:0000259" key="7">
    <source>
        <dbReference type="Pfam" id="PF01694"/>
    </source>
</evidence>
<keyword evidence="9" id="KW-1185">Reference proteome</keyword>
<dbReference type="AlphaFoldDB" id="A0A6P7FKP6"/>
<feature type="transmembrane region" description="Helical" evidence="6">
    <location>
        <begin position="45"/>
        <end position="64"/>
    </location>
</feature>
<dbReference type="GeneID" id="114331268"/>
<accession>A0A6P7FKP6</accession>
<dbReference type="InterPro" id="IPR051739">
    <property type="entry name" value="Rhomboid_IM_Serine_Proteases"/>
</dbReference>
<feature type="transmembrane region" description="Helical" evidence="6">
    <location>
        <begin position="176"/>
        <end position="195"/>
    </location>
</feature>
<dbReference type="RefSeq" id="XP_028136579.1">
    <property type="nucleotide sequence ID" value="XM_028280778.1"/>
</dbReference>
<dbReference type="Pfam" id="PF01694">
    <property type="entry name" value="Rhomboid"/>
    <property type="match status" value="1"/>
</dbReference>
<dbReference type="SUPFAM" id="SSF144091">
    <property type="entry name" value="Rhomboid-like"/>
    <property type="match status" value="1"/>
</dbReference>
<evidence type="ECO:0000256" key="1">
    <source>
        <dbReference type="ARBA" id="ARBA00004141"/>
    </source>
</evidence>
<evidence type="ECO:0000313" key="10">
    <source>
        <dbReference type="RefSeq" id="XP_028136579.1"/>
    </source>
</evidence>
<evidence type="ECO:0000256" key="4">
    <source>
        <dbReference type="ARBA" id="ARBA00022989"/>
    </source>
</evidence>
<evidence type="ECO:0000256" key="6">
    <source>
        <dbReference type="SAM" id="Phobius"/>
    </source>
</evidence>
<evidence type="ECO:0000256" key="3">
    <source>
        <dbReference type="ARBA" id="ARBA00022692"/>
    </source>
</evidence>
<gene>
    <name evidence="10 11 12" type="primary">LOC114331268</name>
</gene>
<feature type="domain" description="Peptidase S54 rhomboid" evidence="7">
    <location>
        <begin position="81"/>
        <end position="223"/>
    </location>
</feature>
<dbReference type="GO" id="GO:0004252">
    <property type="term" value="F:serine-type endopeptidase activity"/>
    <property type="evidence" value="ECO:0007669"/>
    <property type="project" value="InterPro"/>
</dbReference>
<dbReference type="Gene3D" id="1.20.1540.10">
    <property type="entry name" value="Rhomboid-like"/>
    <property type="match status" value="1"/>
</dbReference>
<dbReference type="KEGG" id="dvv:114331268"/>
<dbReference type="PANTHER" id="PTHR45840:SF10">
    <property type="entry name" value="RHOMBOID PROTEASE"/>
    <property type="match status" value="1"/>
</dbReference>